<dbReference type="Proteomes" id="UP000799777">
    <property type="component" value="Unassembled WGS sequence"/>
</dbReference>
<dbReference type="OrthoDB" id="3692694at2759"/>
<keyword evidence="2" id="KW-1185">Reference proteome</keyword>
<accession>A0A9P4HB25</accession>
<protein>
    <submittedName>
        <fullName evidence="1">Uncharacterized protein</fullName>
    </submittedName>
</protein>
<organism evidence="1 2">
    <name type="scientific">Setomelanomma holmii</name>
    <dbReference type="NCBI Taxonomy" id="210430"/>
    <lineage>
        <taxon>Eukaryota</taxon>
        <taxon>Fungi</taxon>
        <taxon>Dikarya</taxon>
        <taxon>Ascomycota</taxon>
        <taxon>Pezizomycotina</taxon>
        <taxon>Dothideomycetes</taxon>
        <taxon>Pleosporomycetidae</taxon>
        <taxon>Pleosporales</taxon>
        <taxon>Pleosporineae</taxon>
        <taxon>Phaeosphaeriaceae</taxon>
        <taxon>Setomelanomma</taxon>
    </lineage>
</organism>
<sequence>MTRLLQIAKHGGKIAKCPRKLFRQIHRPVKLDLVKARHPSRIAHPRVVELKAKTVTLKDPFSSSQAQWSWTPKHDFFNDAEPVLLPESVLNAERTRVQQDFRSCEDVTCIVFDREAAATDLLAQLDAEEVWYPLERTSYPVTMQAVGFKTMFEVSDQKTIQLKRRVLHRFKAVQEYEKRRKEEHMATLPDDELPPLGQLEYGNADFKISLQAKEIITASEIGMYKDPSEIGRGIPASIYHPCNGPLLHFGSFQDMYEDAFEDARVPATTTAAYKEPLPSLQHRTTASLEGWISRSLKVMQPADLEA</sequence>
<evidence type="ECO:0000313" key="1">
    <source>
        <dbReference type="EMBL" id="KAF2030444.1"/>
    </source>
</evidence>
<evidence type="ECO:0000313" key="2">
    <source>
        <dbReference type="Proteomes" id="UP000799777"/>
    </source>
</evidence>
<reference evidence="1" key="1">
    <citation type="journal article" date="2020" name="Stud. Mycol.">
        <title>101 Dothideomycetes genomes: a test case for predicting lifestyles and emergence of pathogens.</title>
        <authorList>
            <person name="Haridas S."/>
            <person name="Albert R."/>
            <person name="Binder M."/>
            <person name="Bloem J."/>
            <person name="Labutti K."/>
            <person name="Salamov A."/>
            <person name="Andreopoulos B."/>
            <person name="Baker S."/>
            <person name="Barry K."/>
            <person name="Bills G."/>
            <person name="Bluhm B."/>
            <person name="Cannon C."/>
            <person name="Castanera R."/>
            <person name="Culley D."/>
            <person name="Daum C."/>
            <person name="Ezra D."/>
            <person name="Gonzalez J."/>
            <person name="Henrissat B."/>
            <person name="Kuo A."/>
            <person name="Liang C."/>
            <person name="Lipzen A."/>
            <person name="Lutzoni F."/>
            <person name="Magnuson J."/>
            <person name="Mondo S."/>
            <person name="Nolan M."/>
            <person name="Ohm R."/>
            <person name="Pangilinan J."/>
            <person name="Park H.-J."/>
            <person name="Ramirez L."/>
            <person name="Alfaro M."/>
            <person name="Sun H."/>
            <person name="Tritt A."/>
            <person name="Yoshinaga Y."/>
            <person name="Zwiers L.-H."/>
            <person name="Turgeon B."/>
            <person name="Goodwin S."/>
            <person name="Spatafora J."/>
            <person name="Crous P."/>
            <person name="Grigoriev I."/>
        </authorList>
    </citation>
    <scope>NUCLEOTIDE SEQUENCE</scope>
    <source>
        <strain evidence="1">CBS 110217</strain>
    </source>
</reference>
<dbReference type="AlphaFoldDB" id="A0A9P4HB25"/>
<gene>
    <name evidence="1" type="ORF">EK21DRAFT_111967</name>
</gene>
<proteinExistence type="predicted"/>
<dbReference type="EMBL" id="ML978190">
    <property type="protein sequence ID" value="KAF2030444.1"/>
    <property type="molecule type" value="Genomic_DNA"/>
</dbReference>
<comment type="caution">
    <text evidence="1">The sequence shown here is derived from an EMBL/GenBank/DDBJ whole genome shotgun (WGS) entry which is preliminary data.</text>
</comment>
<name>A0A9P4HB25_9PLEO</name>